<dbReference type="SUPFAM" id="SSF69572">
    <property type="entry name" value="Activating enzymes of the ubiquitin-like proteins"/>
    <property type="match status" value="1"/>
</dbReference>
<gene>
    <name evidence="3" type="primary">tcdA_1</name>
    <name evidence="3" type="ORF">IBLFYP30_02504</name>
</gene>
<evidence type="ECO:0000259" key="1">
    <source>
        <dbReference type="Pfam" id="PF00899"/>
    </source>
</evidence>
<dbReference type="PANTHER" id="PTHR43267">
    <property type="entry name" value="TRNA THREONYLCARBAMOYLADENOSINE DEHYDRATASE"/>
    <property type="match status" value="1"/>
</dbReference>
<dbReference type="Pfam" id="PF14453">
    <property type="entry name" value="ThiS-like"/>
    <property type="match status" value="1"/>
</dbReference>
<dbReference type="InterPro" id="IPR000594">
    <property type="entry name" value="ThiF_NAD_FAD-bd"/>
</dbReference>
<accession>A0A6N3EFX3</accession>
<protein>
    <submittedName>
        <fullName evidence="3">tRNA threonylcarbamoyladenosine dehydratase</fullName>
        <ecNumber evidence="3">6.1.-.-</ecNumber>
    </submittedName>
</protein>
<dbReference type="Gene3D" id="3.40.50.720">
    <property type="entry name" value="NAD(P)-binding Rossmann-like Domain"/>
    <property type="match status" value="1"/>
</dbReference>
<feature type="domain" description="ThiS-like ubiquitin" evidence="2">
    <location>
        <begin position="1"/>
        <end position="57"/>
    </location>
</feature>
<dbReference type="GO" id="GO:0061503">
    <property type="term" value="F:tRNA threonylcarbamoyladenosine dehydratase"/>
    <property type="evidence" value="ECO:0007669"/>
    <property type="project" value="TreeGrafter"/>
</dbReference>
<dbReference type="EMBL" id="CACRUE010000033">
    <property type="protein sequence ID" value="VYU37433.1"/>
    <property type="molecule type" value="Genomic_DNA"/>
</dbReference>
<name>A0A6N3EFX3_9FIRM</name>
<dbReference type="GO" id="GO:0008641">
    <property type="term" value="F:ubiquitin-like modifier activating enzyme activity"/>
    <property type="evidence" value="ECO:0007669"/>
    <property type="project" value="InterPro"/>
</dbReference>
<reference evidence="3" key="1">
    <citation type="submission" date="2019-11" db="EMBL/GenBank/DDBJ databases">
        <authorList>
            <person name="Feng L."/>
        </authorList>
    </citation>
    <scope>NUCLEOTIDE SEQUENCE</scope>
    <source>
        <strain evidence="3">IbartlettiiLFYP30</strain>
    </source>
</reference>
<dbReference type="InterPro" id="IPR035985">
    <property type="entry name" value="Ubiquitin-activating_enz"/>
</dbReference>
<keyword evidence="3" id="KW-0436">Ligase</keyword>
<dbReference type="EC" id="6.1.-.-" evidence="3"/>
<organism evidence="3">
    <name type="scientific">Intestinibacter bartlettii</name>
    <dbReference type="NCBI Taxonomy" id="261299"/>
    <lineage>
        <taxon>Bacteria</taxon>
        <taxon>Bacillati</taxon>
        <taxon>Bacillota</taxon>
        <taxon>Clostridia</taxon>
        <taxon>Peptostreptococcales</taxon>
        <taxon>Peptostreptococcaceae</taxon>
        <taxon>Intestinibacter</taxon>
    </lineage>
</organism>
<dbReference type="InterPro" id="IPR012729">
    <property type="entry name" value="ThiF_fam2"/>
</dbReference>
<dbReference type="NCBIfam" id="TIGR02354">
    <property type="entry name" value="thiF_fam2"/>
    <property type="match status" value="1"/>
</dbReference>
<sequence length="268" mass="30412">MKIFLNEIQTEIEENCTAYKLRNKVDKNCDVVILNGFPLKEDKVLKEYDRLTLIERGKIPTKDELERVMIARHTPNVHNKLKAGKVAVLGLGGLGSNIAISLSRVGVGEIILVDYDVVEPSNLNRQQYFVKHIGMKKTDALKSIIDEINPFVKIKTKDIFVTKENIDFLKECDIVIEAFDDPKNKATLCNMVLRNFKDKYLIASSGMAGYYDSNIIQTKKIRDKFYICGDFEHEAKEGEGLMAPRVAICANHMANLAMKILIEDIKKD</sequence>
<dbReference type="PANTHER" id="PTHR43267:SF3">
    <property type="entry name" value="THIF PROTEIN"/>
    <property type="match status" value="1"/>
</dbReference>
<evidence type="ECO:0000313" key="3">
    <source>
        <dbReference type="EMBL" id="VYU37433.1"/>
    </source>
</evidence>
<dbReference type="Pfam" id="PF00899">
    <property type="entry name" value="ThiF"/>
    <property type="match status" value="1"/>
</dbReference>
<dbReference type="NCBIfam" id="NF006395">
    <property type="entry name" value="PRK08644.1"/>
    <property type="match status" value="1"/>
</dbReference>
<proteinExistence type="predicted"/>
<dbReference type="InterPro" id="IPR032726">
    <property type="entry name" value="ThiS-like_dom"/>
</dbReference>
<evidence type="ECO:0000259" key="2">
    <source>
        <dbReference type="Pfam" id="PF14453"/>
    </source>
</evidence>
<dbReference type="GO" id="GO:0061504">
    <property type="term" value="P:cyclic threonylcarbamoyladenosine biosynthetic process"/>
    <property type="evidence" value="ECO:0007669"/>
    <property type="project" value="TreeGrafter"/>
</dbReference>
<dbReference type="AlphaFoldDB" id="A0A6N3EFX3"/>
<feature type="domain" description="THIF-type NAD/FAD binding fold" evidence="1">
    <location>
        <begin position="75"/>
        <end position="264"/>
    </location>
</feature>
<dbReference type="InterPro" id="IPR045886">
    <property type="entry name" value="ThiF/MoeB/HesA"/>
</dbReference>